<accession>I4C7I5</accession>
<dbReference type="KEGG" id="dti:Desti_2857"/>
<keyword evidence="3" id="KW-1185">Reference proteome</keyword>
<dbReference type="PROSITE" id="PS51257">
    <property type="entry name" value="PROKAR_LIPOPROTEIN"/>
    <property type="match status" value="1"/>
</dbReference>
<dbReference type="AlphaFoldDB" id="I4C7I5"/>
<keyword evidence="1" id="KW-0732">Signal</keyword>
<evidence type="ECO:0000256" key="1">
    <source>
        <dbReference type="SAM" id="SignalP"/>
    </source>
</evidence>
<dbReference type="Proteomes" id="UP000006055">
    <property type="component" value="Chromosome"/>
</dbReference>
<dbReference type="STRING" id="706587.Desti_2857"/>
<feature type="signal peptide" evidence="1">
    <location>
        <begin position="1"/>
        <end position="22"/>
    </location>
</feature>
<evidence type="ECO:0000313" key="3">
    <source>
        <dbReference type="Proteomes" id="UP000006055"/>
    </source>
</evidence>
<evidence type="ECO:0008006" key="4">
    <source>
        <dbReference type="Google" id="ProtNLM"/>
    </source>
</evidence>
<dbReference type="RefSeq" id="WP_014810664.1">
    <property type="nucleotide sequence ID" value="NC_018025.1"/>
</dbReference>
<reference evidence="3" key="1">
    <citation type="submission" date="2012-06" db="EMBL/GenBank/DDBJ databases">
        <title>Complete sequence of chromosome of Desulfomonile tiedjei DSM 6799.</title>
        <authorList>
            <person name="Lucas S."/>
            <person name="Copeland A."/>
            <person name="Lapidus A."/>
            <person name="Glavina del Rio T."/>
            <person name="Dalin E."/>
            <person name="Tice H."/>
            <person name="Bruce D."/>
            <person name="Goodwin L."/>
            <person name="Pitluck S."/>
            <person name="Peters L."/>
            <person name="Ovchinnikova G."/>
            <person name="Zeytun A."/>
            <person name="Lu M."/>
            <person name="Kyrpides N."/>
            <person name="Mavromatis K."/>
            <person name="Ivanova N."/>
            <person name="Brettin T."/>
            <person name="Detter J.C."/>
            <person name="Han C."/>
            <person name="Larimer F."/>
            <person name="Land M."/>
            <person name="Hauser L."/>
            <person name="Markowitz V."/>
            <person name="Cheng J.-F."/>
            <person name="Hugenholtz P."/>
            <person name="Woyke T."/>
            <person name="Wu D."/>
            <person name="Spring S."/>
            <person name="Schroeder M."/>
            <person name="Brambilla E."/>
            <person name="Klenk H.-P."/>
            <person name="Eisen J.A."/>
        </authorList>
    </citation>
    <scope>NUCLEOTIDE SEQUENCE [LARGE SCALE GENOMIC DNA]</scope>
    <source>
        <strain evidence="3">ATCC 49306 / DSM 6799 / DCB-1</strain>
    </source>
</reference>
<organism evidence="2 3">
    <name type="scientific">Desulfomonile tiedjei (strain ATCC 49306 / DSM 6799 / DCB-1)</name>
    <dbReference type="NCBI Taxonomy" id="706587"/>
    <lineage>
        <taxon>Bacteria</taxon>
        <taxon>Pseudomonadati</taxon>
        <taxon>Thermodesulfobacteriota</taxon>
        <taxon>Desulfomonilia</taxon>
        <taxon>Desulfomonilales</taxon>
        <taxon>Desulfomonilaceae</taxon>
        <taxon>Desulfomonile</taxon>
    </lineage>
</organism>
<protein>
    <recommendedName>
        <fullName evidence="4">MORN repeat protein</fullName>
    </recommendedName>
</protein>
<evidence type="ECO:0000313" key="2">
    <source>
        <dbReference type="EMBL" id="AFM25526.1"/>
    </source>
</evidence>
<gene>
    <name evidence="2" type="ordered locus">Desti_2857</name>
</gene>
<proteinExistence type="predicted"/>
<feature type="chain" id="PRO_5003687356" description="MORN repeat protein" evidence="1">
    <location>
        <begin position="23"/>
        <end position="142"/>
    </location>
</feature>
<sequence>MKKYFCIMCVVGLVGIASFSCASGYDIRGQWVGNAKGPIFGAEGSVTIHYQKGEDIEGIVEGSNFLGKARFKINGKIRGNTIFGEKEGNTFQGNLYADGTIRGLFRDITGDTYKVFLRRPPNPWGVPYGYAPGYGPPQTGMQ</sequence>
<dbReference type="EMBL" id="CP003360">
    <property type="protein sequence ID" value="AFM25526.1"/>
    <property type="molecule type" value="Genomic_DNA"/>
</dbReference>
<name>I4C7I5_DESTA</name>
<dbReference type="HOGENOM" id="CLU_1812707_0_0_7"/>